<evidence type="ECO:0000259" key="1">
    <source>
        <dbReference type="Pfam" id="PF03432"/>
    </source>
</evidence>
<keyword evidence="2" id="KW-0255">Endonuclease</keyword>
<dbReference type="Pfam" id="PF03432">
    <property type="entry name" value="Relaxase"/>
    <property type="match status" value="1"/>
</dbReference>
<reference evidence="2 3" key="1">
    <citation type="submission" date="2018-08" db="EMBL/GenBank/DDBJ databases">
        <title>A genome reference for cultivated species of the human gut microbiota.</title>
        <authorList>
            <person name="Zou Y."/>
            <person name="Xue W."/>
            <person name="Luo G."/>
        </authorList>
    </citation>
    <scope>NUCLEOTIDE SEQUENCE [LARGE SCALE GENOMIC DNA]</scope>
    <source>
        <strain evidence="2 3">AM18-2AC</strain>
    </source>
</reference>
<dbReference type="EMBL" id="QRJH01000008">
    <property type="protein sequence ID" value="RHH16756.1"/>
    <property type="molecule type" value="Genomic_DNA"/>
</dbReference>
<dbReference type="InterPro" id="IPR005094">
    <property type="entry name" value="Endonuclease_MobA/VirD2"/>
</dbReference>
<name>A0A414VZA4_9FIRM</name>
<evidence type="ECO:0000313" key="3">
    <source>
        <dbReference type="Proteomes" id="UP000284024"/>
    </source>
</evidence>
<keyword evidence="2" id="KW-0540">Nuclease</keyword>
<dbReference type="GO" id="GO:0004519">
    <property type="term" value="F:endonuclease activity"/>
    <property type="evidence" value="ECO:0007669"/>
    <property type="project" value="UniProtKB-KW"/>
</dbReference>
<evidence type="ECO:0000313" key="2">
    <source>
        <dbReference type="EMBL" id="RHH16756.1"/>
    </source>
</evidence>
<keyword evidence="2" id="KW-0378">Hydrolase</keyword>
<protein>
    <submittedName>
        <fullName evidence="2">Endonuclease</fullName>
    </submittedName>
</protein>
<feature type="domain" description="MobA/VirD2-like nuclease" evidence="1">
    <location>
        <begin position="19"/>
        <end position="147"/>
    </location>
</feature>
<comment type="caution">
    <text evidence="2">The sequence shown here is derived from an EMBL/GenBank/DDBJ whole genome shotgun (WGS) entry which is preliminary data.</text>
</comment>
<dbReference type="RefSeq" id="WP_118035159.1">
    <property type="nucleotide sequence ID" value="NZ_JAQDEF010000018.1"/>
</dbReference>
<organism evidence="2 3">
    <name type="scientific">Blautia obeum</name>
    <dbReference type="NCBI Taxonomy" id="40520"/>
    <lineage>
        <taxon>Bacteria</taxon>
        <taxon>Bacillati</taxon>
        <taxon>Bacillota</taxon>
        <taxon>Clostridia</taxon>
        <taxon>Lachnospirales</taxon>
        <taxon>Lachnospiraceae</taxon>
        <taxon>Blautia</taxon>
    </lineage>
</organism>
<gene>
    <name evidence="2" type="ORF">DW222_14560</name>
</gene>
<dbReference type="AlphaFoldDB" id="A0A414VZA4"/>
<proteinExistence type="predicted"/>
<dbReference type="Proteomes" id="UP000284024">
    <property type="component" value="Unassembled WGS sequence"/>
</dbReference>
<sequence>MAVTKTHPIKTTLNKAIAYICNPGKTDDTILVSAFRCSAETADIEFSWTRRHAIDKGTNLGRHLIQAFSPGEITPEQAHEIGMKLANEVLGGKYEFVLTTHIDKGHIHNHIIFNSVSFVDYRKYHSNKRSYHFIRRTSDRLCKEYGLSVIVQGQDKGKSYIEHTAEKAGTSYKAKLKAAIDRLIPQVSDFEELLKRLEVEGYEIKRGKYISCRATGQERFTRLKTLGMDYTEEAVTSRIAGGPRPSKQPKLGDQKISLLIDIQNNLKAQESSGYAHWAKINNLKEAARTFNFITEHGITHYEQLQGKVDEVMAEQDRLLSSIKEKEHRIGEIGLLIKHVSAYRENRPIYEWYRKSSDKEKFLRGQESQIILFESAAKALKQMGVQKLPDIAALKKEMDSLTAEKQQEYGTYQKIKVQAKELDTIKRNVDQLLSVPSKEEREKNQERG</sequence>
<accession>A0A414VZA4</accession>